<dbReference type="Pfam" id="PF13443">
    <property type="entry name" value="HTH_26"/>
    <property type="match status" value="1"/>
</dbReference>
<sequence>MDWENPRRSGICGWWRPSVTCGGLPTLAAFRQVGFNPSLSKVAALWGGAPITVRLDDLDKICTALNCTVADLPQAEPLADTQAAPESGQQAGGRWVTAARRRAAAGAAYSARQRASLSGDGRT</sequence>
<comment type="caution">
    <text evidence="2">The sequence shown here is derived from an EMBL/GenBank/DDBJ whole genome shotgun (WGS) entry which is preliminary data.</text>
</comment>
<proteinExistence type="predicted"/>
<dbReference type="Proteomes" id="UP000472710">
    <property type="component" value="Unassembled WGS sequence"/>
</dbReference>
<keyword evidence="3" id="KW-1185">Reference proteome</keyword>
<feature type="domain" description="HTH cro/C1-type" evidence="1">
    <location>
        <begin position="38"/>
        <end position="72"/>
    </location>
</feature>
<dbReference type="InterPro" id="IPR001387">
    <property type="entry name" value="Cro/C1-type_HTH"/>
</dbReference>
<reference evidence="2 3" key="1">
    <citation type="submission" date="2020-02" db="EMBL/GenBank/DDBJ databases">
        <title>Whole genome shotgun sequence of Streptomyces diastaticus subsp. diastaticus NBRC 13412.</title>
        <authorList>
            <person name="Ichikawa N."/>
            <person name="Komaki H."/>
            <person name="Tamura T."/>
        </authorList>
    </citation>
    <scope>NUCLEOTIDE SEQUENCE [LARGE SCALE GENOMIC DNA]</scope>
    <source>
        <strain evidence="2 3">NBRC 13412</strain>
    </source>
</reference>
<evidence type="ECO:0000259" key="1">
    <source>
        <dbReference type="Pfam" id="PF13443"/>
    </source>
</evidence>
<accession>A0ABQ1CRK6</accession>
<evidence type="ECO:0000313" key="3">
    <source>
        <dbReference type="Proteomes" id="UP000472710"/>
    </source>
</evidence>
<organism evidence="2 3">
    <name type="scientific">Streptomyces diastaticus subsp. diastaticus</name>
    <dbReference type="NCBI Taxonomy" id="68040"/>
    <lineage>
        <taxon>Bacteria</taxon>
        <taxon>Bacillati</taxon>
        <taxon>Actinomycetota</taxon>
        <taxon>Actinomycetes</taxon>
        <taxon>Kitasatosporales</taxon>
        <taxon>Streptomycetaceae</taxon>
        <taxon>Streptomyces</taxon>
        <taxon>Streptomyces diastaticus group</taxon>
    </lineage>
</organism>
<name>A0ABQ1CRK6_STRDI</name>
<evidence type="ECO:0000313" key="2">
    <source>
        <dbReference type="EMBL" id="GFH72997.1"/>
    </source>
</evidence>
<gene>
    <name evidence="2" type="ORF">Sdia_37650</name>
</gene>
<protein>
    <recommendedName>
        <fullName evidence="1">HTH cro/C1-type domain-containing protein</fullName>
    </recommendedName>
</protein>
<dbReference type="EMBL" id="BLLN01000005">
    <property type="protein sequence ID" value="GFH72997.1"/>
    <property type="molecule type" value="Genomic_DNA"/>
</dbReference>